<dbReference type="PROSITE" id="PS51257">
    <property type="entry name" value="PROKAR_LIPOPROTEIN"/>
    <property type="match status" value="1"/>
</dbReference>
<sequence>MKFNLFIISFLSIVSCQSNRTTSSTNTDTLSMIGGSKDKNGCLTSAGYSWSQLKNDCIRPFELGISMDILNTSKSYQTAAFVYIDSVQNKAEIFIPDEENSIVLNHSNDTLFTNGKFNLSKENFCWTLSLNSIKLYQERQ</sequence>
<evidence type="ECO:0000313" key="1">
    <source>
        <dbReference type="EMBL" id="MCA5005175.1"/>
    </source>
</evidence>
<accession>A0ABS7Z4R8</accession>
<evidence type="ECO:0000313" key="2">
    <source>
        <dbReference type="Proteomes" id="UP001165302"/>
    </source>
</evidence>
<organism evidence="1 2">
    <name type="scientific">Sphingobacterium bovistauri</name>
    <dbReference type="NCBI Taxonomy" id="2781959"/>
    <lineage>
        <taxon>Bacteria</taxon>
        <taxon>Pseudomonadati</taxon>
        <taxon>Bacteroidota</taxon>
        <taxon>Sphingobacteriia</taxon>
        <taxon>Sphingobacteriales</taxon>
        <taxon>Sphingobacteriaceae</taxon>
        <taxon>Sphingobacterium</taxon>
    </lineage>
</organism>
<gene>
    <name evidence="1" type="ORF">IPZ78_08420</name>
</gene>
<name>A0ABS7Z4R8_9SPHI</name>
<evidence type="ECO:0008006" key="3">
    <source>
        <dbReference type="Google" id="ProtNLM"/>
    </source>
</evidence>
<protein>
    <recommendedName>
        <fullName evidence="3">Lipoprotein</fullName>
    </recommendedName>
</protein>
<keyword evidence="2" id="KW-1185">Reference proteome</keyword>
<dbReference type="EMBL" id="JADEYP010000013">
    <property type="protein sequence ID" value="MCA5005175.1"/>
    <property type="molecule type" value="Genomic_DNA"/>
</dbReference>
<dbReference type="Proteomes" id="UP001165302">
    <property type="component" value="Unassembled WGS sequence"/>
</dbReference>
<proteinExistence type="predicted"/>
<reference evidence="1" key="1">
    <citation type="submission" date="2020-10" db="EMBL/GenBank/DDBJ databases">
        <authorList>
            <person name="Lu T."/>
            <person name="Wang Q."/>
            <person name="Han X."/>
        </authorList>
    </citation>
    <scope>NUCLEOTIDE SEQUENCE</scope>
    <source>
        <strain evidence="1">WQ 366</strain>
    </source>
</reference>
<comment type="caution">
    <text evidence="1">The sequence shown here is derived from an EMBL/GenBank/DDBJ whole genome shotgun (WGS) entry which is preliminary data.</text>
</comment>
<dbReference type="RefSeq" id="WP_225552655.1">
    <property type="nucleotide sequence ID" value="NZ_JADEYP010000013.1"/>
</dbReference>